<accession>M2R0D3</accession>
<proteinExistence type="predicted"/>
<reference evidence="2 3" key="1">
    <citation type="journal article" date="2012" name="Proc. Natl. Acad. Sci. U.S.A.">
        <title>Comparative genomics of Ceriporiopsis subvermispora and Phanerochaete chrysosporium provide insight into selective ligninolysis.</title>
        <authorList>
            <person name="Fernandez-Fueyo E."/>
            <person name="Ruiz-Duenas F.J."/>
            <person name="Ferreira P."/>
            <person name="Floudas D."/>
            <person name="Hibbett D.S."/>
            <person name="Canessa P."/>
            <person name="Larrondo L.F."/>
            <person name="James T.Y."/>
            <person name="Seelenfreund D."/>
            <person name="Lobos S."/>
            <person name="Polanco R."/>
            <person name="Tello M."/>
            <person name="Honda Y."/>
            <person name="Watanabe T."/>
            <person name="Watanabe T."/>
            <person name="Ryu J.S."/>
            <person name="Kubicek C.P."/>
            <person name="Schmoll M."/>
            <person name="Gaskell J."/>
            <person name="Hammel K.E."/>
            <person name="St John F.J."/>
            <person name="Vanden Wymelenberg A."/>
            <person name="Sabat G."/>
            <person name="Splinter BonDurant S."/>
            <person name="Syed K."/>
            <person name="Yadav J.S."/>
            <person name="Doddapaneni H."/>
            <person name="Subramanian V."/>
            <person name="Lavin J.L."/>
            <person name="Oguiza J.A."/>
            <person name="Perez G."/>
            <person name="Pisabarro A.G."/>
            <person name="Ramirez L."/>
            <person name="Santoyo F."/>
            <person name="Master E."/>
            <person name="Coutinho P.M."/>
            <person name="Henrissat B."/>
            <person name="Lombard V."/>
            <person name="Magnuson J.K."/>
            <person name="Kuees U."/>
            <person name="Hori C."/>
            <person name="Igarashi K."/>
            <person name="Samejima M."/>
            <person name="Held B.W."/>
            <person name="Barry K.W."/>
            <person name="LaButti K.M."/>
            <person name="Lapidus A."/>
            <person name="Lindquist E.A."/>
            <person name="Lucas S.M."/>
            <person name="Riley R."/>
            <person name="Salamov A.A."/>
            <person name="Hoffmeister D."/>
            <person name="Schwenk D."/>
            <person name="Hadar Y."/>
            <person name="Yarden O."/>
            <person name="de Vries R.P."/>
            <person name="Wiebenga A."/>
            <person name="Stenlid J."/>
            <person name="Eastwood D."/>
            <person name="Grigoriev I.V."/>
            <person name="Berka R.M."/>
            <person name="Blanchette R.A."/>
            <person name="Kersten P."/>
            <person name="Martinez A.T."/>
            <person name="Vicuna R."/>
            <person name="Cullen D."/>
        </authorList>
    </citation>
    <scope>NUCLEOTIDE SEQUENCE [LARGE SCALE GENOMIC DNA]</scope>
    <source>
        <strain evidence="2 3">B</strain>
    </source>
</reference>
<dbReference type="STRING" id="914234.M2R0D3"/>
<keyword evidence="3" id="KW-1185">Reference proteome</keyword>
<evidence type="ECO:0000313" key="3">
    <source>
        <dbReference type="Proteomes" id="UP000016930"/>
    </source>
</evidence>
<dbReference type="InterPro" id="IPR041078">
    <property type="entry name" value="Plavaka"/>
</dbReference>
<feature type="region of interest" description="Disordered" evidence="1">
    <location>
        <begin position="1"/>
        <end position="20"/>
    </location>
</feature>
<dbReference type="HOGENOM" id="CLU_006344_4_2_1"/>
<organism evidence="2 3">
    <name type="scientific">Ceriporiopsis subvermispora (strain B)</name>
    <name type="common">White-rot fungus</name>
    <name type="synonym">Gelatoporia subvermispora</name>
    <dbReference type="NCBI Taxonomy" id="914234"/>
    <lineage>
        <taxon>Eukaryota</taxon>
        <taxon>Fungi</taxon>
        <taxon>Dikarya</taxon>
        <taxon>Basidiomycota</taxon>
        <taxon>Agaricomycotina</taxon>
        <taxon>Agaricomycetes</taxon>
        <taxon>Polyporales</taxon>
        <taxon>Gelatoporiaceae</taxon>
        <taxon>Gelatoporia</taxon>
    </lineage>
</organism>
<feature type="region of interest" description="Disordered" evidence="1">
    <location>
        <begin position="612"/>
        <end position="654"/>
    </location>
</feature>
<dbReference type="EMBL" id="KB445816">
    <property type="protein sequence ID" value="EMD31712.1"/>
    <property type="molecule type" value="Genomic_DNA"/>
</dbReference>
<name>M2R0D3_CERS8</name>
<feature type="compositionally biased region" description="Basic and acidic residues" evidence="1">
    <location>
        <begin position="612"/>
        <end position="621"/>
    </location>
</feature>
<dbReference type="Pfam" id="PF18759">
    <property type="entry name" value="Plavaka"/>
    <property type="match status" value="1"/>
</dbReference>
<sequence length="813" mass="91816">MQEEADLSPMGSDGPMDTTLLDVDLGLDDDIAVSQAAPGPEPSPPKHPQVYVEDILDDNFDVGVIPKKPWVECFPAAAGIATYCMLTGSAWTQTRDRMRLLFLNKYAFFKKVDCLPRSAEWHCERFKAIGDQLDETGSRRSEVLELWKRDPVEVVRELIGNPEFKDHIKYAPEHLYSDKEGTHRLYDNMWTGDWWWRTQTRLPKGATIAPIILASDKTSLSQFSGNKTAWPVYLSIGNIEKSTRRKPSQHATVLIGYLPVSKLECFSKAERPMEGYRLFHRCMGSLLEPLIAAGREGVEMVCADGRVRRVFPILAAYIADHPEQCLVACCRESFCPKCCVPRERRGDPVISPMRDAIEICSVLESACQGAKPPNFEAWGLRAVNPFWKDLPMADIFGSLTPDILHQLHKGVFKDHLVSWATSCLDGGKAKVDRRFRSVPRHPQLRHFKKGISLISQWTGTEYKNMEKVFAGVLSGGADLDVTRAVCAILDFIHYAHFEIHLDNSLQELDNAWSRFHEYKEVFLELGIRTDFNIPKVHSMHHYAHSIQELGTTDGYSTESPERLHIDFAKIAYGSSNKKSNYTSQMASWLQRQEAIDRQDSYIRWVITKTGMRRPEEQRQADEADQVESDAESELPESRAAVAKEVQSQKKPEDDEEFARGFKIAKMCPMPRTSVTDLVQLFGATDFTRCVAEYCQRVAGSSSSTGSNMSRRRDAERLLIVIESSRYSVYNQFKLKLAHVPQVSLINKPTIDTIQAYPARPSRGLQAAVPAYFATVIVRTQSLGRGDIEDSRRIPQRSGLDGESSIQPAKLMVC</sequence>
<evidence type="ECO:0000256" key="1">
    <source>
        <dbReference type="SAM" id="MobiDB-lite"/>
    </source>
</evidence>
<dbReference type="AlphaFoldDB" id="M2R0D3"/>
<protein>
    <submittedName>
        <fullName evidence="2">Uncharacterized protein</fullName>
    </submittedName>
</protein>
<feature type="compositionally biased region" description="Acidic residues" evidence="1">
    <location>
        <begin position="622"/>
        <end position="634"/>
    </location>
</feature>
<dbReference type="OrthoDB" id="2789130at2759"/>
<dbReference type="Proteomes" id="UP000016930">
    <property type="component" value="Unassembled WGS sequence"/>
</dbReference>
<gene>
    <name evidence="2" type="ORF">CERSUDRAFT_88816</name>
</gene>
<evidence type="ECO:0000313" key="2">
    <source>
        <dbReference type="EMBL" id="EMD31712.1"/>
    </source>
</evidence>